<comment type="function">
    <text evidence="8">Cytochromes P450 are a group of heme-thiolate monooxygenases. They oxidize a variety of structurally unrelated compounds, including steroids, fatty acids, and xenobiotics.</text>
</comment>
<evidence type="ECO:0000256" key="8">
    <source>
        <dbReference type="ARBA" id="ARBA00043906"/>
    </source>
</evidence>
<dbReference type="PRINTS" id="PR00385">
    <property type="entry name" value="P450"/>
</dbReference>
<keyword evidence="4 9" id="KW-0479">Metal-binding</keyword>
<protein>
    <recommendedName>
        <fullName evidence="14">Cytochrome P450</fullName>
    </recommendedName>
</protein>
<evidence type="ECO:0000256" key="2">
    <source>
        <dbReference type="ARBA" id="ARBA00010617"/>
    </source>
</evidence>
<evidence type="ECO:0000256" key="10">
    <source>
        <dbReference type="RuleBase" id="RU000461"/>
    </source>
</evidence>
<comment type="cofactor">
    <cofactor evidence="1 9">
        <name>heme</name>
        <dbReference type="ChEBI" id="CHEBI:30413"/>
    </cofactor>
</comment>
<dbReference type="GO" id="GO:0005506">
    <property type="term" value="F:iron ion binding"/>
    <property type="evidence" value="ECO:0007669"/>
    <property type="project" value="InterPro"/>
</dbReference>
<gene>
    <name evidence="12" type="ORF">CUNI_LOCUS20338</name>
</gene>
<keyword evidence="7 10" id="KW-0503">Monooxygenase</keyword>
<proteinExistence type="inferred from homology"/>
<dbReference type="PANTHER" id="PTHR24302:SF15">
    <property type="entry name" value="FATTY-ACID PEROXYGENASE"/>
    <property type="match status" value="1"/>
</dbReference>
<dbReference type="InterPro" id="IPR002401">
    <property type="entry name" value="Cyt_P450_E_grp-I"/>
</dbReference>
<feature type="transmembrane region" description="Helical" evidence="11">
    <location>
        <begin position="15"/>
        <end position="34"/>
    </location>
</feature>
<dbReference type="Pfam" id="PF00067">
    <property type="entry name" value="p450"/>
    <property type="match status" value="1"/>
</dbReference>
<evidence type="ECO:0000256" key="3">
    <source>
        <dbReference type="ARBA" id="ARBA00022617"/>
    </source>
</evidence>
<keyword evidence="11" id="KW-0472">Membrane</keyword>
<keyword evidence="5 10" id="KW-0560">Oxidoreductase</keyword>
<dbReference type="PROSITE" id="PS00086">
    <property type="entry name" value="CYTOCHROME_P450"/>
    <property type="match status" value="1"/>
</dbReference>
<keyword evidence="3 9" id="KW-0349">Heme</keyword>
<evidence type="ECO:0000256" key="9">
    <source>
        <dbReference type="PIRSR" id="PIRSR602401-1"/>
    </source>
</evidence>
<dbReference type="GO" id="GO:0008395">
    <property type="term" value="F:steroid hydroxylase activity"/>
    <property type="evidence" value="ECO:0007669"/>
    <property type="project" value="TreeGrafter"/>
</dbReference>
<evidence type="ECO:0000256" key="7">
    <source>
        <dbReference type="ARBA" id="ARBA00023033"/>
    </source>
</evidence>
<evidence type="ECO:0000313" key="13">
    <source>
        <dbReference type="Proteomes" id="UP000678393"/>
    </source>
</evidence>
<evidence type="ECO:0000256" key="5">
    <source>
        <dbReference type="ARBA" id="ARBA00023002"/>
    </source>
</evidence>
<keyword evidence="6 9" id="KW-0408">Iron</keyword>
<evidence type="ECO:0008006" key="14">
    <source>
        <dbReference type="Google" id="ProtNLM"/>
    </source>
</evidence>
<reference evidence="12" key="1">
    <citation type="submission" date="2021-04" db="EMBL/GenBank/DDBJ databases">
        <authorList>
            <consortium name="Molecular Ecology Group"/>
        </authorList>
    </citation>
    <scope>NUCLEOTIDE SEQUENCE</scope>
</reference>
<dbReference type="EMBL" id="CAJHNH020007568">
    <property type="protein sequence ID" value="CAG5134780.1"/>
    <property type="molecule type" value="Genomic_DNA"/>
</dbReference>
<dbReference type="SUPFAM" id="SSF48264">
    <property type="entry name" value="Cytochrome P450"/>
    <property type="match status" value="1"/>
</dbReference>
<comment type="caution">
    <text evidence="12">The sequence shown here is derived from an EMBL/GenBank/DDBJ whole genome shotgun (WGS) entry which is preliminary data.</text>
</comment>
<comment type="similarity">
    <text evidence="2 10">Belongs to the cytochrome P450 family.</text>
</comment>
<dbReference type="PANTHER" id="PTHR24302">
    <property type="entry name" value="CYTOCHROME P450 FAMILY 3"/>
    <property type="match status" value="1"/>
</dbReference>
<keyword evidence="11" id="KW-0812">Transmembrane</keyword>
<dbReference type="AlphaFoldDB" id="A0A8S4A358"/>
<evidence type="ECO:0000256" key="4">
    <source>
        <dbReference type="ARBA" id="ARBA00022723"/>
    </source>
</evidence>
<evidence type="ECO:0000313" key="12">
    <source>
        <dbReference type="EMBL" id="CAG5134780.1"/>
    </source>
</evidence>
<keyword evidence="13" id="KW-1185">Reference proteome</keyword>
<dbReference type="Proteomes" id="UP000678393">
    <property type="component" value="Unassembled WGS sequence"/>
</dbReference>
<accession>A0A8S4A358</accession>
<evidence type="ECO:0000256" key="1">
    <source>
        <dbReference type="ARBA" id="ARBA00001971"/>
    </source>
</evidence>
<dbReference type="InterPro" id="IPR001128">
    <property type="entry name" value="Cyt_P450"/>
</dbReference>
<dbReference type="GO" id="GO:0020037">
    <property type="term" value="F:heme binding"/>
    <property type="evidence" value="ECO:0007669"/>
    <property type="project" value="InterPro"/>
</dbReference>
<dbReference type="GO" id="GO:0016705">
    <property type="term" value="F:oxidoreductase activity, acting on paired donors, with incorporation or reduction of molecular oxygen"/>
    <property type="evidence" value="ECO:0007669"/>
    <property type="project" value="InterPro"/>
</dbReference>
<evidence type="ECO:0000256" key="11">
    <source>
        <dbReference type="SAM" id="Phobius"/>
    </source>
</evidence>
<dbReference type="Gene3D" id="1.10.630.10">
    <property type="entry name" value="Cytochrome P450"/>
    <property type="match status" value="1"/>
</dbReference>
<keyword evidence="11" id="KW-1133">Transmembrane helix</keyword>
<dbReference type="InterPro" id="IPR036396">
    <property type="entry name" value="Cyt_P450_sf"/>
</dbReference>
<feature type="binding site" description="axial binding residue" evidence="9">
    <location>
        <position position="464"/>
    </location>
    <ligand>
        <name>heme</name>
        <dbReference type="ChEBI" id="CHEBI:30413"/>
    </ligand>
    <ligandPart>
        <name>Fe</name>
        <dbReference type="ChEBI" id="CHEBI:18248"/>
    </ligandPart>
</feature>
<dbReference type="InterPro" id="IPR050705">
    <property type="entry name" value="Cytochrome_P450_3A"/>
</dbReference>
<sequence length="525" mass="60204">MQLDVLTELSGALSLTQWLLFFLVLLLLLSYIYATNYHGVWEKHGVPGPKPWPILDHTLDLKKGVDAAFREWFQKYGDTFGAYGLLPHRATLVTKDLSLVKQILVKDFNNFSSRIRPQKSMSSIKDGISSAAGNTWRRHRQVTSPMFTGARMKLIMNHVCVSAENLTHLVKQHMEKGELIPVRFVCSKFSAEVIARVGFGIASHEVSKEESEFAVFSRNFAKSTRRKELIATSCYFFPLIDNILRFFKFDVDFVDETADNYFVTILKSAIEERKEKKSERDGQKARDMLDFFIEAAVENEDPRLRDTNSKTLSTKEIIGNSTSLIIAGVETVSITLQSILYCLVLYPEIQDKVVAEVFRVVPPGVNLVYEHLQELKYTTQVINECLRLFPLFTSLYRLTNETKKYNGVKIPKGCAVQIPTGLIMKDPKHWVDPEKFDPDRFSPENKANRDPLAFMPFGYGPRTCLGMRLALMELKVILVYLLREVRFTLSERTEPKRGEDIKLEMISRTFVRPVKPVLLEVHTRE</sequence>
<name>A0A8S4A358_9EUPU</name>
<organism evidence="12 13">
    <name type="scientific">Candidula unifasciata</name>
    <dbReference type="NCBI Taxonomy" id="100452"/>
    <lineage>
        <taxon>Eukaryota</taxon>
        <taxon>Metazoa</taxon>
        <taxon>Spiralia</taxon>
        <taxon>Lophotrochozoa</taxon>
        <taxon>Mollusca</taxon>
        <taxon>Gastropoda</taxon>
        <taxon>Heterobranchia</taxon>
        <taxon>Euthyneura</taxon>
        <taxon>Panpulmonata</taxon>
        <taxon>Eupulmonata</taxon>
        <taxon>Stylommatophora</taxon>
        <taxon>Helicina</taxon>
        <taxon>Helicoidea</taxon>
        <taxon>Geomitridae</taxon>
        <taxon>Candidula</taxon>
    </lineage>
</organism>
<dbReference type="FunFam" id="1.10.630.10:FF:000182">
    <property type="entry name" value="Cytochrome P450 3A4"/>
    <property type="match status" value="1"/>
</dbReference>
<dbReference type="OrthoDB" id="2789670at2759"/>
<dbReference type="PRINTS" id="PR00463">
    <property type="entry name" value="EP450I"/>
</dbReference>
<dbReference type="InterPro" id="IPR017972">
    <property type="entry name" value="Cyt_P450_CS"/>
</dbReference>
<evidence type="ECO:0000256" key="6">
    <source>
        <dbReference type="ARBA" id="ARBA00023004"/>
    </source>
</evidence>